<keyword evidence="2" id="KW-0808">Transferase</keyword>
<keyword evidence="2" id="KW-0489">Methyltransferase</keyword>
<evidence type="ECO:0000313" key="3">
    <source>
        <dbReference type="Proteomes" id="UP000261828"/>
    </source>
</evidence>
<dbReference type="InterPro" id="IPR025714">
    <property type="entry name" value="Methyltranfer_dom"/>
</dbReference>
<sequence length="216" mass="25116">MNSVSMIIFLFMFSVFGLSAQYTEADWEDRDTWMKTDFLLQMAGVEAGHKVADIGCHEGYLSIRLAERVRDNGRVYSVDVRSDRLEKLRTNANTRNLKNIVTILGDYDDPKLPERELDFVFIIDTYHEMESYNKILGHVKKSLKPGGKLMILEKLKDWVRNKSRKEQVASHSLGPEYVREELEEAGFSLISEIQDHGDWEKENNKQMWVILAEKPK</sequence>
<dbReference type="Pfam" id="PF13847">
    <property type="entry name" value="Methyltransf_31"/>
    <property type="match status" value="1"/>
</dbReference>
<dbReference type="AlphaFoldDB" id="A0A371JUV6"/>
<dbReference type="Gene3D" id="3.40.50.150">
    <property type="entry name" value="Vaccinia Virus protein VP39"/>
    <property type="match status" value="1"/>
</dbReference>
<evidence type="ECO:0000259" key="1">
    <source>
        <dbReference type="Pfam" id="PF13847"/>
    </source>
</evidence>
<keyword evidence="3" id="KW-1185">Reference proteome</keyword>
<dbReference type="PANTHER" id="PTHR43861">
    <property type="entry name" value="TRANS-ACONITATE 2-METHYLTRANSFERASE-RELATED"/>
    <property type="match status" value="1"/>
</dbReference>
<proteinExistence type="predicted"/>
<comment type="caution">
    <text evidence="2">The sequence shown here is derived from an EMBL/GenBank/DDBJ whole genome shotgun (WGS) entry which is preliminary data.</text>
</comment>
<dbReference type="GO" id="GO:0008168">
    <property type="term" value="F:methyltransferase activity"/>
    <property type="evidence" value="ECO:0007669"/>
    <property type="project" value="UniProtKB-KW"/>
</dbReference>
<reference evidence="2 3" key="1">
    <citation type="submission" date="2018-08" db="EMBL/GenBank/DDBJ databases">
        <title>Muricauda nanhaiensis sp. nov., isolated from seawater of the South China Sea.</title>
        <authorList>
            <person name="Dang Y."/>
        </authorList>
    </citation>
    <scope>NUCLEOTIDE SEQUENCE [LARGE SCALE GENOMIC DNA]</scope>
    <source>
        <strain evidence="2 3">SM1704</strain>
    </source>
</reference>
<dbReference type="EMBL" id="QTJX01000001">
    <property type="protein sequence ID" value="RDY61579.1"/>
    <property type="molecule type" value="Genomic_DNA"/>
</dbReference>
<dbReference type="GO" id="GO:0032259">
    <property type="term" value="P:methylation"/>
    <property type="evidence" value="ECO:0007669"/>
    <property type="project" value="UniProtKB-KW"/>
</dbReference>
<dbReference type="CDD" id="cd02440">
    <property type="entry name" value="AdoMet_MTases"/>
    <property type="match status" value="1"/>
</dbReference>
<dbReference type="OrthoDB" id="9784101at2"/>
<name>A0A371JUV6_9FLAO</name>
<feature type="domain" description="Methyltransferase" evidence="1">
    <location>
        <begin position="47"/>
        <end position="186"/>
    </location>
</feature>
<dbReference type="Proteomes" id="UP000261828">
    <property type="component" value="Unassembled WGS sequence"/>
</dbReference>
<dbReference type="SUPFAM" id="SSF53335">
    <property type="entry name" value="S-adenosyl-L-methionine-dependent methyltransferases"/>
    <property type="match status" value="1"/>
</dbReference>
<dbReference type="InterPro" id="IPR029063">
    <property type="entry name" value="SAM-dependent_MTases_sf"/>
</dbReference>
<accession>A0A371JUV6</accession>
<gene>
    <name evidence="2" type="ORF">DX873_05315</name>
</gene>
<protein>
    <submittedName>
        <fullName evidence="2">Class I SAM-dependent methyltransferase</fullName>
    </submittedName>
</protein>
<evidence type="ECO:0000313" key="2">
    <source>
        <dbReference type="EMBL" id="RDY61579.1"/>
    </source>
</evidence>
<organism evidence="2 3">
    <name type="scientific">Flagellimonas nanhaiensis</name>
    <dbReference type="NCBI Taxonomy" id="2292706"/>
    <lineage>
        <taxon>Bacteria</taxon>
        <taxon>Pseudomonadati</taxon>
        <taxon>Bacteroidota</taxon>
        <taxon>Flavobacteriia</taxon>
        <taxon>Flavobacteriales</taxon>
        <taxon>Flavobacteriaceae</taxon>
        <taxon>Flagellimonas</taxon>
    </lineage>
</organism>